<evidence type="ECO:0000256" key="12">
    <source>
        <dbReference type="RuleBase" id="RU003750"/>
    </source>
</evidence>
<dbReference type="EC" id="2.7.8.5" evidence="11"/>
<evidence type="ECO:0000256" key="13">
    <source>
        <dbReference type="SAM" id="MobiDB-lite"/>
    </source>
</evidence>
<dbReference type="PROSITE" id="PS00379">
    <property type="entry name" value="CDP_ALCOHOL_P_TRANSF"/>
    <property type="match status" value="1"/>
</dbReference>
<reference evidence="15 16" key="1">
    <citation type="submission" date="2019-06" db="EMBL/GenBank/DDBJ databases">
        <title>Sequencing the genomes of 1000 actinobacteria strains.</title>
        <authorList>
            <person name="Klenk H.-P."/>
        </authorList>
    </citation>
    <scope>NUCLEOTIDE SEQUENCE [LARGE SCALE GENOMIC DNA]</scope>
    <source>
        <strain evidence="15 16">DSM 18082</strain>
    </source>
</reference>
<dbReference type="PANTHER" id="PTHR14269">
    <property type="entry name" value="CDP-DIACYLGLYCEROL--GLYCEROL-3-PHOSPHATE 3-PHOSPHATIDYLTRANSFERASE-RELATED"/>
    <property type="match status" value="1"/>
</dbReference>
<dbReference type="UniPathway" id="UPA00085"/>
<keyword evidence="8 14" id="KW-0472">Membrane</keyword>
<accession>A0A542ZHY2</accession>
<dbReference type="NCBIfam" id="TIGR00560">
    <property type="entry name" value="pgsA"/>
    <property type="match status" value="1"/>
</dbReference>
<evidence type="ECO:0000256" key="7">
    <source>
        <dbReference type="ARBA" id="ARBA00023098"/>
    </source>
</evidence>
<gene>
    <name evidence="15" type="ORF">FB474_1136</name>
</gene>
<dbReference type="PANTHER" id="PTHR14269:SF52">
    <property type="entry name" value="PHOSPHATIDYLGLYCEROPHOSPHATE SYNTHASE-RELATED"/>
    <property type="match status" value="1"/>
</dbReference>
<evidence type="ECO:0000313" key="15">
    <source>
        <dbReference type="EMBL" id="TQL59770.1"/>
    </source>
</evidence>
<keyword evidence="7" id="KW-0443">Lipid metabolism</keyword>
<comment type="similarity">
    <text evidence="2 12">Belongs to the CDP-alcohol phosphatidyltransferase class-I family.</text>
</comment>
<keyword evidence="9" id="KW-0594">Phospholipid biosynthesis</keyword>
<dbReference type="OrthoDB" id="9796672at2"/>
<dbReference type="Gene3D" id="1.20.120.1760">
    <property type="match status" value="1"/>
</dbReference>
<keyword evidence="3" id="KW-0444">Lipid biosynthesis</keyword>
<keyword evidence="10" id="KW-1208">Phospholipid metabolism</keyword>
<dbReference type="InterPro" id="IPR050324">
    <property type="entry name" value="CDP-alcohol_PTase-I"/>
</dbReference>
<feature type="region of interest" description="Disordered" evidence="13">
    <location>
        <begin position="1"/>
        <end position="23"/>
    </location>
</feature>
<evidence type="ECO:0000256" key="8">
    <source>
        <dbReference type="ARBA" id="ARBA00023136"/>
    </source>
</evidence>
<evidence type="ECO:0000313" key="16">
    <source>
        <dbReference type="Proteomes" id="UP000319514"/>
    </source>
</evidence>
<keyword evidence="16" id="KW-1185">Reference proteome</keyword>
<feature type="compositionally biased region" description="Basic and acidic residues" evidence="13">
    <location>
        <begin position="216"/>
        <end position="230"/>
    </location>
</feature>
<feature type="transmembrane region" description="Helical" evidence="14">
    <location>
        <begin position="153"/>
        <end position="172"/>
    </location>
</feature>
<dbReference type="InterPro" id="IPR000462">
    <property type="entry name" value="CDP-OH_P_trans"/>
</dbReference>
<dbReference type="InterPro" id="IPR048254">
    <property type="entry name" value="CDP_ALCOHOL_P_TRANSF_CS"/>
</dbReference>
<dbReference type="RefSeq" id="WP_141787745.1">
    <property type="nucleotide sequence ID" value="NZ_BAAAKX010000004.1"/>
</dbReference>
<dbReference type="AlphaFoldDB" id="A0A542ZHY2"/>
<evidence type="ECO:0000256" key="4">
    <source>
        <dbReference type="ARBA" id="ARBA00022679"/>
    </source>
</evidence>
<feature type="transmembrane region" description="Helical" evidence="14">
    <location>
        <begin position="178"/>
        <end position="199"/>
    </location>
</feature>
<sequence length="240" mass="25482">MNAALPTPEGPAPDPDEPVVLGEPEQQPSAWNIANALTVLRILLVPLFGWLLLLDHGTQAKWRIAAALVFGVALLTDRIDGDIARRRGLVTDFGKVSDPIADKALVGMALVGLSLLDELPWWVTVVILARELGITVLRFFVIRHGVIPASRGGKLKTGVQAVAIALYVLPLSGAWHDVAVVAMALAVIVTVVTGIDYVARALTLRQTSPRAAAKRARAEREAAKAAEAADRPATSGHESP</sequence>
<evidence type="ECO:0000256" key="1">
    <source>
        <dbReference type="ARBA" id="ARBA00004141"/>
    </source>
</evidence>
<evidence type="ECO:0000256" key="6">
    <source>
        <dbReference type="ARBA" id="ARBA00022989"/>
    </source>
</evidence>
<evidence type="ECO:0000256" key="2">
    <source>
        <dbReference type="ARBA" id="ARBA00010441"/>
    </source>
</evidence>
<dbReference type="Pfam" id="PF01066">
    <property type="entry name" value="CDP-OH_P_transf"/>
    <property type="match status" value="1"/>
</dbReference>
<dbReference type="GO" id="GO:0016020">
    <property type="term" value="C:membrane"/>
    <property type="evidence" value="ECO:0007669"/>
    <property type="project" value="UniProtKB-SubCell"/>
</dbReference>
<comment type="subcellular location">
    <subcellularLocation>
        <location evidence="1">Membrane</location>
        <topology evidence="1">Multi-pass membrane protein</topology>
    </subcellularLocation>
</comment>
<evidence type="ECO:0000256" key="10">
    <source>
        <dbReference type="ARBA" id="ARBA00023264"/>
    </source>
</evidence>
<keyword evidence="4 12" id="KW-0808">Transferase</keyword>
<dbReference type="Proteomes" id="UP000319514">
    <property type="component" value="Unassembled WGS sequence"/>
</dbReference>
<comment type="caution">
    <text evidence="15">The sequence shown here is derived from an EMBL/GenBank/DDBJ whole genome shotgun (WGS) entry which is preliminary data.</text>
</comment>
<evidence type="ECO:0000256" key="9">
    <source>
        <dbReference type="ARBA" id="ARBA00023209"/>
    </source>
</evidence>
<organism evidence="15 16">
    <name type="scientific">Oryzihumus leptocrescens</name>
    <dbReference type="NCBI Taxonomy" id="297536"/>
    <lineage>
        <taxon>Bacteria</taxon>
        <taxon>Bacillati</taxon>
        <taxon>Actinomycetota</taxon>
        <taxon>Actinomycetes</taxon>
        <taxon>Micrococcales</taxon>
        <taxon>Intrasporangiaceae</taxon>
        <taxon>Oryzihumus</taxon>
    </lineage>
</organism>
<evidence type="ECO:0000256" key="3">
    <source>
        <dbReference type="ARBA" id="ARBA00022516"/>
    </source>
</evidence>
<dbReference type="InterPro" id="IPR043130">
    <property type="entry name" value="CDP-OH_PTrfase_TM_dom"/>
</dbReference>
<name>A0A542ZHY2_9MICO</name>
<feature type="transmembrane region" description="Helical" evidence="14">
    <location>
        <begin position="33"/>
        <end position="53"/>
    </location>
</feature>
<dbReference type="GO" id="GO:0008444">
    <property type="term" value="F:CDP-diacylglycerol-glycerol-3-phosphate 3-phosphatidyltransferase activity"/>
    <property type="evidence" value="ECO:0007669"/>
    <property type="project" value="UniProtKB-UniRule"/>
</dbReference>
<keyword evidence="6 14" id="KW-1133">Transmembrane helix</keyword>
<proteinExistence type="inferred from homology"/>
<feature type="region of interest" description="Disordered" evidence="13">
    <location>
        <begin position="210"/>
        <end position="240"/>
    </location>
</feature>
<dbReference type="InterPro" id="IPR004570">
    <property type="entry name" value="Phosphatidylglycerol_P_synth"/>
</dbReference>
<evidence type="ECO:0000256" key="11">
    <source>
        <dbReference type="NCBIfam" id="TIGR00560"/>
    </source>
</evidence>
<protein>
    <recommendedName>
        <fullName evidence="11">CDP-diacylglycerol--glycerol-3-phosphate 3-phosphatidyltransferase</fullName>
        <ecNumber evidence="11">2.7.8.5</ecNumber>
    </recommendedName>
</protein>
<keyword evidence="5 14" id="KW-0812">Transmembrane</keyword>
<evidence type="ECO:0000256" key="14">
    <source>
        <dbReference type="SAM" id="Phobius"/>
    </source>
</evidence>
<evidence type="ECO:0000256" key="5">
    <source>
        <dbReference type="ARBA" id="ARBA00022692"/>
    </source>
</evidence>
<dbReference type="GO" id="GO:0046474">
    <property type="term" value="P:glycerophospholipid biosynthetic process"/>
    <property type="evidence" value="ECO:0007669"/>
    <property type="project" value="TreeGrafter"/>
</dbReference>
<dbReference type="EMBL" id="VFOQ01000001">
    <property type="protein sequence ID" value="TQL59770.1"/>
    <property type="molecule type" value="Genomic_DNA"/>
</dbReference>